<protein>
    <submittedName>
        <fullName evidence="2">NUDIX domain-containing protein</fullName>
    </submittedName>
</protein>
<dbReference type="Gene3D" id="3.90.79.10">
    <property type="entry name" value="Nucleoside Triphosphate Pyrophosphohydrolase"/>
    <property type="match status" value="1"/>
</dbReference>
<accession>A0A2N3WXW5</accession>
<dbReference type="RefSeq" id="WP_170111983.1">
    <property type="nucleotide sequence ID" value="NZ_JBFAFS010000006.1"/>
</dbReference>
<dbReference type="Pfam" id="PF00293">
    <property type="entry name" value="NUDIX"/>
    <property type="match status" value="1"/>
</dbReference>
<keyword evidence="3" id="KW-1185">Reference proteome</keyword>
<evidence type="ECO:0000313" key="2">
    <source>
        <dbReference type="EMBL" id="PKV98695.1"/>
    </source>
</evidence>
<gene>
    <name evidence="2" type="ORF">ATK86_0717</name>
</gene>
<feature type="domain" description="Nudix hydrolase" evidence="1">
    <location>
        <begin position="21"/>
        <end position="147"/>
    </location>
</feature>
<dbReference type="EMBL" id="PJMW01000001">
    <property type="protein sequence ID" value="PKV98695.1"/>
    <property type="molecule type" value="Genomic_DNA"/>
</dbReference>
<reference evidence="2 3" key="1">
    <citation type="submission" date="2017-12" db="EMBL/GenBank/DDBJ databases">
        <title>Sequencing the genomes of 1000 Actinobacteria strains.</title>
        <authorList>
            <person name="Klenk H.-P."/>
        </authorList>
    </citation>
    <scope>NUCLEOTIDE SEQUENCE [LARGE SCALE GENOMIC DNA]</scope>
    <source>
        <strain evidence="2 3">DSM 44489</strain>
    </source>
</reference>
<evidence type="ECO:0000313" key="3">
    <source>
        <dbReference type="Proteomes" id="UP000233766"/>
    </source>
</evidence>
<comment type="caution">
    <text evidence="2">The sequence shown here is derived from an EMBL/GenBank/DDBJ whole genome shotgun (WGS) entry which is preliminary data.</text>
</comment>
<name>A0A2N3WXW5_9NOCA</name>
<dbReference type="InterPro" id="IPR015797">
    <property type="entry name" value="NUDIX_hydrolase-like_dom_sf"/>
</dbReference>
<sequence length="151" mass="16593">MSPTVSESEFEDLSRQAEIDGTAPRVGAIIDRGGQVLLLERHDTGPIKAPLKLPGATVLPRESLAEAVARGVREETGLVVTGIRHHVGDFDYLSPDAHPVRRLHFAVDVATTDPIHLTAHARYYWAPLDGELRVTSSIRRILDTYRNLVLG</sequence>
<proteinExistence type="predicted"/>
<dbReference type="PROSITE" id="PS51462">
    <property type="entry name" value="NUDIX"/>
    <property type="match status" value="1"/>
</dbReference>
<dbReference type="AlphaFoldDB" id="A0A2N3WXW5"/>
<organism evidence="2 3">
    <name type="scientific">Nocardia fluminea</name>
    <dbReference type="NCBI Taxonomy" id="134984"/>
    <lineage>
        <taxon>Bacteria</taxon>
        <taxon>Bacillati</taxon>
        <taxon>Actinomycetota</taxon>
        <taxon>Actinomycetes</taxon>
        <taxon>Mycobacteriales</taxon>
        <taxon>Nocardiaceae</taxon>
        <taxon>Nocardia</taxon>
    </lineage>
</organism>
<dbReference type="SUPFAM" id="SSF55811">
    <property type="entry name" value="Nudix"/>
    <property type="match status" value="1"/>
</dbReference>
<dbReference type="Proteomes" id="UP000233766">
    <property type="component" value="Unassembled WGS sequence"/>
</dbReference>
<dbReference type="InterPro" id="IPR000086">
    <property type="entry name" value="NUDIX_hydrolase_dom"/>
</dbReference>
<evidence type="ECO:0000259" key="1">
    <source>
        <dbReference type="PROSITE" id="PS51462"/>
    </source>
</evidence>